<accession>A0A089NS70</accession>
<gene>
    <name evidence="1" type="ORF">MOC_0958</name>
</gene>
<name>A0A089NS70_9HYPH</name>
<dbReference type="HOGENOM" id="CLU_2012605_0_0_5"/>
<protein>
    <submittedName>
        <fullName evidence="1">Protein of unassigned function</fullName>
    </submittedName>
</protein>
<evidence type="ECO:0000313" key="2">
    <source>
        <dbReference type="Proteomes" id="UP000029492"/>
    </source>
</evidence>
<dbReference type="KEGG" id="mor:MOC_0958"/>
<dbReference type="AlphaFoldDB" id="A0A089NS70"/>
<proteinExistence type="predicted"/>
<dbReference type="Proteomes" id="UP000029492">
    <property type="component" value="Chromosome"/>
</dbReference>
<dbReference type="EMBL" id="CP003811">
    <property type="protein sequence ID" value="AIQ88713.1"/>
    <property type="molecule type" value="Genomic_DNA"/>
</dbReference>
<reference evidence="1 2" key="1">
    <citation type="journal article" date="2014" name="PLoS ONE">
        <title>Genome Information of Methylobacterium oryzae, a Plant-Probiotic Methylotroph in the Phyllosphere.</title>
        <authorList>
            <person name="Kwak M.J."/>
            <person name="Jeong H."/>
            <person name="Madhaiyan M."/>
            <person name="Lee Y."/>
            <person name="Sa T.M."/>
            <person name="Oh T.K."/>
            <person name="Kim J.F."/>
        </authorList>
    </citation>
    <scope>NUCLEOTIDE SEQUENCE [LARGE SCALE GENOMIC DNA]</scope>
    <source>
        <strain evidence="1 2">CBMB20</strain>
    </source>
</reference>
<keyword evidence="2" id="KW-1185">Reference proteome</keyword>
<organism evidence="1 2">
    <name type="scientific">Methylobacterium oryzae CBMB20</name>
    <dbReference type="NCBI Taxonomy" id="693986"/>
    <lineage>
        <taxon>Bacteria</taxon>
        <taxon>Pseudomonadati</taxon>
        <taxon>Pseudomonadota</taxon>
        <taxon>Alphaproteobacteria</taxon>
        <taxon>Hyphomicrobiales</taxon>
        <taxon>Methylobacteriaceae</taxon>
        <taxon>Methylobacterium</taxon>
    </lineage>
</organism>
<sequence length="123" mass="13322">MLDLNPNTVKSWGRRQRLRAQRDQGLHPNAYPAGADQAAPIFVPDQAITETHPFAYPSADQAGAPEYVPSETMADLLHPFSYLPGGRSPAFIATMEGLFLNAAAACDEWAETDPDLRALLAAD</sequence>
<evidence type="ECO:0000313" key="1">
    <source>
        <dbReference type="EMBL" id="AIQ88713.1"/>
    </source>
</evidence>